<evidence type="ECO:0000313" key="2">
    <source>
        <dbReference type="Proteomes" id="UP001595758"/>
    </source>
</evidence>
<accession>A0ABV8CFR9</accession>
<organism evidence="1 2">
    <name type="scientific">Legionella dresdenensis</name>
    <dbReference type="NCBI Taxonomy" id="450200"/>
    <lineage>
        <taxon>Bacteria</taxon>
        <taxon>Pseudomonadati</taxon>
        <taxon>Pseudomonadota</taxon>
        <taxon>Gammaproteobacteria</taxon>
        <taxon>Legionellales</taxon>
        <taxon>Legionellaceae</taxon>
        <taxon>Legionella</taxon>
    </lineage>
</organism>
<name>A0ABV8CFR9_9GAMM</name>
<evidence type="ECO:0000313" key="1">
    <source>
        <dbReference type="EMBL" id="MFC3908814.1"/>
    </source>
</evidence>
<keyword evidence="2" id="KW-1185">Reference proteome</keyword>
<sequence length="184" mass="20736">MFRFYPNGFSSSEIRQYTAFNGVLCISNYNPKDFHADLLVGFNPIGKLVSLSSTFCKEENSCLQKHMFSMSINEASELTLTFNSCCFYVETLKIPDEVLANLENCLTYLYHHSHYQTAANTPLNPKPLLLELASCVAAHSAVAKENQGNMEEIVKNIPFLIQAITDTFYNEVERFETSATMSLS</sequence>
<dbReference type="EMBL" id="JBHSAB010000014">
    <property type="protein sequence ID" value="MFC3908814.1"/>
    <property type="molecule type" value="Genomic_DNA"/>
</dbReference>
<proteinExistence type="predicted"/>
<dbReference type="Proteomes" id="UP001595758">
    <property type="component" value="Unassembled WGS sequence"/>
</dbReference>
<comment type="caution">
    <text evidence="1">The sequence shown here is derived from an EMBL/GenBank/DDBJ whole genome shotgun (WGS) entry which is preliminary data.</text>
</comment>
<dbReference type="RefSeq" id="WP_382342443.1">
    <property type="nucleotide sequence ID" value="NZ_JBHSAB010000014.1"/>
</dbReference>
<gene>
    <name evidence="1" type="ORF">ACFORL_06950</name>
</gene>
<reference evidence="2" key="1">
    <citation type="journal article" date="2019" name="Int. J. Syst. Evol. Microbiol.">
        <title>The Global Catalogue of Microorganisms (GCM) 10K type strain sequencing project: providing services to taxonomists for standard genome sequencing and annotation.</title>
        <authorList>
            <consortium name="The Broad Institute Genomics Platform"/>
            <consortium name="The Broad Institute Genome Sequencing Center for Infectious Disease"/>
            <person name="Wu L."/>
            <person name="Ma J."/>
        </authorList>
    </citation>
    <scope>NUCLEOTIDE SEQUENCE [LARGE SCALE GENOMIC DNA]</scope>
    <source>
        <strain evidence="2">CCUG 59858</strain>
    </source>
</reference>
<protein>
    <submittedName>
        <fullName evidence="1">Uncharacterized protein</fullName>
    </submittedName>
</protein>